<evidence type="ECO:0000256" key="1">
    <source>
        <dbReference type="ARBA" id="ARBA00004141"/>
    </source>
</evidence>
<comment type="caution">
    <text evidence="9">The sequence shown here is derived from an EMBL/GenBank/DDBJ whole genome shotgun (WGS) entry which is preliminary data.</text>
</comment>
<feature type="transmembrane region" description="Helical" evidence="7">
    <location>
        <begin position="280"/>
        <end position="301"/>
    </location>
</feature>
<gene>
    <name evidence="9" type="ORF">FU839_11490</name>
</gene>
<dbReference type="EMBL" id="VRLR01000006">
    <property type="protein sequence ID" value="TXK80567.1"/>
    <property type="molecule type" value="Genomic_DNA"/>
</dbReference>
<dbReference type="InterPro" id="IPR003362">
    <property type="entry name" value="Bact_transf"/>
</dbReference>
<evidence type="ECO:0000313" key="10">
    <source>
        <dbReference type="Proteomes" id="UP000321814"/>
    </source>
</evidence>
<dbReference type="RefSeq" id="WP_147904466.1">
    <property type="nucleotide sequence ID" value="NZ_BAAAGC010000010.1"/>
</dbReference>
<keyword evidence="10" id="KW-1185">Reference proteome</keyword>
<comment type="subcellular location">
    <subcellularLocation>
        <location evidence="1">Membrane</location>
        <topology evidence="1">Multi-pass membrane protein</topology>
    </subcellularLocation>
</comment>
<dbReference type="NCBIfam" id="TIGR03025">
    <property type="entry name" value="EPS_sugtrans"/>
    <property type="match status" value="1"/>
</dbReference>
<dbReference type="Pfam" id="PF02397">
    <property type="entry name" value="Bac_transf"/>
    <property type="match status" value="1"/>
</dbReference>
<dbReference type="GO" id="GO:0016020">
    <property type="term" value="C:membrane"/>
    <property type="evidence" value="ECO:0007669"/>
    <property type="project" value="UniProtKB-SubCell"/>
</dbReference>
<dbReference type="InterPro" id="IPR017473">
    <property type="entry name" value="Undecaprenyl-P_gluc_Ptfrase"/>
</dbReference>
<dbReference type="OrthoDB" id="9808602at2"/>
<dbReference type="PANTHER" id="PTHR30576:SF21">
    <property type="entry name" value="UDP-GLUCOSE:UNDECAPRENYL-PHOSPHATE GLUCOSE-1-PHOSPHATE TRANSFERASE"/>
    <property type="match status" value="1"/>
</dbReference>
<keyword evidence="6 7" id="KW-0472">Membrane</keyword>
<feature type="domain" description="Bacterial sugar transferase" evidence="8">
    <location>
        <begin position="275"/>
        <end position="457"/>
    </location>
</feature>
<dbReference type="Pfam" id="PF13727">
    <property type="entry name" value="CoA_binding_3"/>
    <property type="match status" value="1"/>
</dbReference>
<dbReference type="Gene3D" id="3.40.50.720">
    <property type="entry name" value="NAD(P)-binding Rossmann-like Domain"/>
    <property type="match status" value="1"/>
</dbReference>
<evidence type="ECO:0000256" key="3">
    <source>
        <dbReference type="ARBA" id="ARBA00022679"/>
    </source>
</evidence>
<keyword evidence="3 9" id="KW-0808">Transferase</keyword>
<organism evidence="9 10">
    <name type="scientific">Rheinheimera tangshanensis</name>
    <dbReference type="NCBI Taxonomy" id="400153"/>
    <lineage>
        <taxon>Bacteria</taxon>
        <taxon>Pseudomonadati</taxon>
        <taxon>Pseudomonadota</taxon>
        <taxon>Gammaproteobacteria</taxon>
        <taxon>Chromatiales</taxon>
        <taxon>Chromatiaceae</taxon>
        <taxon>Rheinheimera</taxon>
    </lineage>
</organism>
<evidence type="ECO:0000256" key="5">
    <source>
        <dbReference type="ARBA" id="ARBA00022989"/>
    </source>
</evidence>
<dbReference type="InterPro" id="IPR017475">
    <property type="entry name" value="EPS_sugar_tfrase"/>
</dbReference>
<evidence type="ECO:0000259" key="8">
    <source>
        <dbReference type="Pfam" id="PF02397"/>
    </source>
</evidence>
<dbReference type="AlphaFoldDB" id="A0A5C8LV09"/>
<evidence type="ECO:0000256" key="2">
    <source>
        <dbReference type="ARBA" id="ARBA00006464"/>
    </source>
</evidence>
<proteinExistence type="inferred from homology"/>
<dbReference type="GO" id="GO:0009242">
    <property type="term" value="P:colanic acid biosynthetic process"/>
    <property type="evidence" value="ECO:0007669"/>
    <property type="project" value="TreeGrafter"/>
</dbReference>
<dbReference type="NCBIfam" id="TIGR03023">
    <property type="entry name" value="WcaJ_sugtrans"/>
    <property type="match status" value="1"/>
</dbReference>
<evidence type="ECO:0000313" key="9">
    <source>
        <dbReference type="EMBL" id="TXK80567.1"/>
    </source>
</evidence>
<comment type="similarity">
    <text evidence="2">Belongs to the bacterial sugar transferase family.</text>
</comment>
<dbReference type="InterPro" id="IPR036291">
    <property type="entry name" value="NAD(P)-bd_dom_sf"/>
</dbReference>
<feature type="transmembrane region" description="Helical" evidence="7">
    <location>
        <begin position="46"/>
        <end position="66"/>
    </location>
</feature>
<evidence type="ECO:0000256" key="7">
    <source>
        <dbReference type="SAM" id="Phobius"/>
    </source>
</evidence>
<dbReference type="GO" id="GO:0089702">
    <property type="term" value="F:undecaprenyl-phosphate glucose phosphotransferase activity"/>
    <property type="evidence" value="ECO:0007669"/>
    <property type="project" value="UniProtKB-EC"/>
</dbReference>
<keyword evidence="5 7" id="KW-1133">Transmembrane helix</keyword>
<dbReference type="EC" id="2.7.8.31" evidence="9"/>
<keyword evidence="4 7" id="KW-0812">Transmembrane</keyword>
<feature type="transmembrane region" description="Helical" evidence="7">
    <location>
        <begin position="105"/>
        <end position="127"/>
    </location>
</feature>
<evidence type="ECO:0000256" key="4">
    <source>
        <dbReference type="ARBA" id="ARBA00022692"/>
    </source>
</evidence>
<dbReference type="PANTHER" id="PTHR30576">
    <property type="entry name" value="COLANIC BIOSYNTHESIS UDP-GLUCOSE LIPID CARRIER TRANSFERASE"/>
    <property type="match status" value="1"/>
</dbReference>
<reference evidence="9 10" key="1">
    <citation type="submission" date="2019-08" db="EMBL/GenBank/DDBJ databases">
        <title>Draft genome analysis of Rheinheimera tangshanensis isolated from the roots of fresh rice plants (Oryza sativa).</title>
        <authorList>
            <person name="Yu Q."/>
            <person name="Qi Y."/>
            <person name="Zhang H."/>
            <person name="Pu J."/>
        </authorList>
    </citation>
    <scope>NUCLEOTIDE SEQUENCE [LARGE SCALE GENOMIC DNA]</scope>
    <source>
        <strain evidence="9 10">JA3-B52</strain>
    </source>
</reference>
<accession>A0A5C8LV09</accession>
<evidence type="ECO:0000256" key="6">
    <source>
        <dbReference type="ARBA" id="ARBA00023136"/>
    </source>
</evidence>
<dbReference type="Proteomes" id="UP000321814">
    <property type="component" value="Unassembled WGS sequence"/>
</dbReference>
<sequence>MNTHTSFKAGDSSSSFLNRLFDIIAIGAALYLSLKLYGQVVTTSYIMLYFTVMAVYLYAAESVQLYRSWRIGSFSHNIFFVALCLFLAFSAMLLITFALKNTASYSRVVCVGWFTLAFCFSALWRIAGRMIKNTLHKKGFSTRKVAIIGCTANASRLITEIANRPELGLQFHGVYDDRVPDRLPECGQLLHGKIDECVESARDGAFDKLYITLPLSADKRISEIIQRLGDTTVDVHIVPDLLLYNLMHARLGNIGSVETLSVFESPYYGARDWLKRTFDVVVSTIALVLLAVPMLVIAAAIKLTSRGPVFFKQDRYGLDGKPIKVYKFRSMTVQDNGNTVIQATKNDARVTPLGAVLRRTSLDELPQFINVLKGDMSVVGPRPHAVAHNEQYRKLVAFYMLRHKVKPGITGWAQINGWRGETDSLEKMEKRVEYDLNYIKNWSLWWDTKIVFLTFFRGFTGKNVY</sequence>
<name>A0A5C8LV09_9GAMM</name>
<dbReference type="SUPFAM" id="SSF51735">
    <property type="entry name" value="NAD(P)-binding Rossmann-fold domains"/>
    <property type="match status" value="1"/>
</dbReference>
<protein>
    <submittedName>
        <fullName evidence="9">Undecaprenyl-phosphate glucose phosphotransferase</fullName>
        <ecNumber evidence="9">2.7.8.31</ecNumber>
    </submittedName>
</protein>
<feature type="transmembrane region" description="Helical" evidence="7">
    <location>
        <begin position="78"/>
        <end position="99"/>
    </location>
</feature>